<dbReference type="InterPro" id="IPR009057">
    <property type="entry name" value="Homeodomain-like_sf"/>
</dbReference>
<dbReference type="Proteomes" id="UP001217485">
    <property type="component" value="Unassembled WGS sequence"/>
</dbReference>
<dbReference type="EMBL" id="JAQNDK010000002">
    <property type="protein sequence ID" value="MDC0679889.1"/>
    <property type="molecule type" value="Genomic_DNA"/>
</dbReference>
<keyword evidence="2" id="KW-1185">Reference proteome</keyword>
<dbReference type="Gene3D" id="1.10.10.10">
    <property type="entry name" value="Winged helix-like DNA-binding domain superfamily/Winged helix DNA-binding domain"/>
    <property type="match status" value="1"/>
</dbReference>
<proteinExistence type="predicted"/>
<reference evidence="1 2" key="1">
    <citation type="submission" date="2023-01" db="EMBL/GenBank/DDBJ databases">
        <title>Minimal conservation of predation-associated metabolite biosynthetic gene clusters underscores biosynthetic potential of Myxococcota including descriptions for ten novel species: Archangium lansinium sp. nov., Myxococcus landrumus sp. nov., Nannocystis bai.</title>
        <authorList>
            <person name="Ahearne A."/>
            <person name="Stevens C."/>
            <person name="Dowd S."/>
        </authorList>
    </citation>
    <scope>NUCLEOTIDE SEQUENCE [LARGE SCALE GENOMIC DNA]</scope>
    <source>
        <strain evidence="1 2">WIWO2</strain>
    </source>
</reference>
<sequence>MEDWIVARPGLLGGKPCIKGTRISVELILDLLASGATREQILEAYPQLPAEGLSAALRYDERSFQRP</sequence>
<evidence type="ECO:0000313" key="2">
    <source>
        <dbReference type="Proteomes" id="UP001217485"/>
    </source>
</evidence>
<organism evidence="1 2">
    <name type="scientific">Sorangium atrum</name>
    <dbReference type="NCBI Taxonomy" id="2995308"/>
    <lineage>
        <taxon>Bacteria</taxon>
        <taxon>Pseudomonadati</taxon>
        <taxon>Myxococcota</taxon>
        <taxon>Polyangia</taxon>
        <taxon>Polyangiales</taxon>
        <taxon>Polyangiaceae</taxon>
        <taxon>Sorangium</taxon>
    </lineage>
</organism>
<dbReference type="PANTHER" id="PTHR34849:SF3">
    <property type="entry name" value="SSR2962 PROTEIN"/>
    <property type="match status" value="1"/>
</dbReference>
<accession>A0ABT5C298</accession>
<dbReference type="SUPFAM" id="SSF46689">
    <property type="entry name" value="Homeodomain-like"/>
    <property type="match status" value="1"/>
</dbReference>
<comment type="caution">
    <text evidence="1">The sequence shown here is derived from an EMBL/GenBank/DDBJ whole genome shotgun (WGS) entry which is preliminary data.</text>
</comment>
<protein>
    <submittedName>
        <fullName evidence="1">DUF433 domain-containing protein</fullName>
    </submittedName>
</protein>
<name>A0ABT5C298_9BACT</name>
<dbReference type="InterPro" id="IPR007367">
    <property type="entry name" value="DUF433"/>
</dbReference>
<dbReference type="Pfam" id="PF04255">
    <property type="entry name" value="DUF433"/>
    <property type="match status" value="1"/>
</dbReference>
<evidence type="ECO:0000313" key="1">
    <source>
        <dbReference type="EMBL" id="MDC0679889.1"/>
    </source>
</evidence>
<dbReference type="RefSeq" id="WP_272096899.1">
    <property type="nucleotide sequence ID" value="NZ_JAQNDK010000002.1"/>
</dbReference>
<dbReference type="PANTHER" id="PTHR34849">
    <property type="entry name" value="SSL5025 PROTEIN"/>
    <property type="match status" value="1"/>
</dbReference>
<gene>
    <name evidence="1" type="ORF">POL72_19260</name>
</gene>
<dbReference type="InterPro" id="IPR036388">
    <property type="entry name" value="WH-like_DNA-bd_sf"/>
</dbReference>